<dbReference type="RefSeq" id="WP_142949919.1">
    <property type="nucleotide sequence ID" value="NZ_ARXR01000014.1"/>
</dbReference>
<dbReference type="Pfam" id="PF07927">
    <property type="entry name" value="HicA_toxin"/>
    <property type="match status" value="1"/>
</dbReference>
<protein>
    <submittedName>
        <fullName evidence="1">HicA protein</fullName>
    </submittedName>
</protein>
<keyword evidence="2" id="KW-1185">Reference proteome</keyword>
<name>A0ABS0AGU7_9GAMM</name>
<sequence length="82" mass="9599">MTSTRRLIIKLRALEQGFTWQELETLLRRLGYERRQGSGSRVKFTNGDPLQLISLHRPHPGNELKRYARRQVIEKLEDGGLI</sequence>
<evidence type="ECO:0000313" key="2">
    <source>
        <dbReference type="Proteomes" id="UP000644441"/>
    </source>
</evidence>
<organism evidence="1 2">
    <name type="scientific">Alloalcanivorax venustensis ISO4</name>
    <dbReference type="NCBI Taxonomy" id="1177184"/>
    <lineage>
        <taxon>Bacteria</taxon>
        <taxon>Pseudomonadati</taxon>
        <taxon>Pseudomonadota</taxon>
        <taxon>Gammaproteobacteria</taxon>
        <taxon>Oceanospirillales</taxon>
        <taxon>Alcanivoracaceae</taxon>
        <taxon>Alloalcanivorax</taxon>
    </lineage>
</organism>
<evidence type="ECO:0000313" key="1">
    <source>
        <dbReference type="EMBL" id="MBF5053303.1"/>
    </source>
</evidence>
<accession>A0ABS0AGU7</accession>
<dbReference type="Proteomes" id="UP000644441">
    <property type="component" value="Unassembled WGS sequence"/>
</dbReference>
<comment type="caution">
    <text evidence="1">The sequence shown here is derived from an EMBL/GenBank/DDBJ whole genome shotgun (WGS) entry which is preliminary data.</text>
</comment>
<reference evidence="1 2" key="1">
    <citation type="submission" date="2012-09" db="EMBL/GenBank/DDBJ databases">
        <title>Genome Sequence of alkane-degrading Bacterium Alcanivorax venustensis ISO4.</title>
        <authorList>
            <person name="Lai Q."/>
            <person name="Shao Z."/>
        </authorList>
    </citation>
    <scope>NUCLEOTIDE SEQUENCE [LARGE SCALE GENOMIC DNA]</scope>
    <source>
        <strain evidence="1 2">ISO4</strain>
    </source>
</reference>
<proteinExistence type="predicted"/>
<dbReference type="InterPro" id="IPR012933">
    <property type="entry name" value="HicA_mRNA_interferase"/>
</dbReference>
<dbReference type="SUPFAM" id="SSF54786">
    <property type="entry name" value="YcfA/nrd intein domain"/>
    <property type="match status" value="1"/>
</dbReference>
<dbReference type="EMBL" id="ARXR01000014">
    <property type="protein sequence ID" value="MBF5053303.1"/>
    <property type="molecule type" value="Genomic_DNA"/>
</dbReference>
<gene>
    <name evidence="1" type="ORF">ISO4_01905</name>
</gene>